<reference evidence="2" key="1">
    <citation type="submission" date="2014-09" db="EMBL/GenBank/DDBJ databases">
        <authorList>
            <person name="Sharma Rahul"/>
            <person name="Thines Marco"/>
        </authorList>
    </citation>
    <scope>NUCLEOTIDE SEQUENCE [LARGE SCALE GENOMIC DNA]</scope>
</reference>
<protein>
    <submittedName>
        <fullName evidence="1">Uncharacterized protein</fullName>
    </submittedName>
</protein>
<name>A0A0P1B011_PLAHL</name>
<dbReference type="EMBL" id="CCYD01002577">
    <property type="protein sequence ID" value="CEG47438.1"/>
    <property type="molecule type" value="Genomic_DNA"/>
</dbReference>
<organism evidence="1 2">
    <name type="scientific">Plasmopara halstedii</name>
    <name type="common">Downy mildew of sunflower</name>
    <dbReference type="NCBI Taxonomy" id="4781"/>
    <lineage>
        <taxon>Eukaryota</taxon>
        <taxon>Sar</taxon>
        <taxon>Stramenopiles</taxon>
        <taxon>Oomycota</taxon>
        <taxon>Peronosporomycetes</taxon>
        <taxon>Peronosporales</taxon>
        <taxon>Peronosporaceae</taxon>
        <taxon>Plasmopara</taxon>
    </lineage>
</organism>
<dbReference type="AlphaFoldDB" id="A0A0P1B011"/>
<evidence type="ECO:0000313" key="2">
    <source>
        <dbReference type="Proteomes" id="UP000054928"/>
    </source>
</evidence>
<evidence type="ECO:0000313" key="1">
    <source>
        <dbReference type="EMBL" id="CEG47438.1"/>
    </source>
</evidence>
<keyword evidence="2" id="KW-1185">Reference proteome</keyword>
<dbReference type="Proteomes" id="UP000054928">
    <property type="component" value="Unassembled WGS sequence"/>
</dbReference>
<dbReference type="GeneID" id="36399368"/>
<accession>A0A0P1B011</accession>
<dbReference type="RefSeq" id="XP_024583807.1">
    <property type="nucleotide sequence ID" value="XM_024718405.1"/>
</dbReference>
<sequence length="84" mass="8987">MAQFHENKMGTPFQIRIAQKNDTSDTGSHDVILALCISRESICVRNDSSGVNNITILSKALSSSSMFNKAVSASKRSSAVGQTP</sequence>
<proteinExistence type="predicted"/>